<dbReference type="Gene3D" id="2.40.70.10">
    <property type="entry name" value="Acid Proteases"/>
    <property type="match status" value="1"/>
</dbReference>
<evidence type="ECO:0000256" key="1">
    <source>
        <dbReference type="SAM" id="MobiDB-lite"/>
    </source>
</evidence>
<keyword evidence="2" id="KW-1133">Transmembrane helix</keyword>
<dbReference type="EMBL" id="MU860579">
    <property type="protein sequence ID" value="KAK4233353.1"/>
    <property type="molecule type" value="Genomic_DNA"/>
</dbReference>
<sequence>MSRWADSRPALAVVTVGPGVLRALPLLISSLTAAAGDTTCGPTIQVGLRTCTIPAPGSKDAFSWGVLLGIGTEGAQVCAIPSTVVNDTIIMSSEICEGQWLAGRTPEQCRSRRGGFIHRDKLPNASIDGLADNNPGWKTLMGINEPRALDAFEHAARAVLTLRDHNVTMIEGLATQGEQSSLSHIGLGEKSTLLHALKDAGLIGALSWGLNSGSQSAEFPRDGNLVLGGYDDASIDGNLDYYDIAVPNLVNDRPCPLQITLAGLNVTIYSGDGSKPTDEQSYVGKSGKYKVCIEPYDNLFRFPSEYIDRLKSQISPRFVAADKGPLPESSYPDIYNLEPGLVYNTSDNFKVTMKVSFDNGLTVTIPSHEMVRPLRGIDKNGVPQAEPGYREVAVYAAQAPEDAVVLGKAFLSQNNRFALARQSQGAGTPLVKSSAVCASESRLSTTEKGLIAGVSALAAVLFGFVGFWVYKKLFVPLAGVGGNGGGDGIDSDDGSGSESEPPNPVNLP</sequence>
<evidence type="ECO:0000256" key="2">
    <source>
        <dbReference type="SAM" id="Phobius"/>
    </source>
</evidence>
<reference evidence="3" key="1">
    <citation type="journal article" date="2023" name="Mol. Phylogenet. Evol.">
        <title>Genome-scale phylogeny and comparative genomics of the fungal order Sordariales.</title>
        <authorList>
            <person name="Hensen N."/>
            <person name="Bonometti L."/>
            <person name="Westerberg I."/>
            <person name="Brannstrom I.O."/>
            <person name="Guillou S."/>
            <person name="Cros-Aarteil S."/>
            <person name="Calhoun S."/>
            <person name="Haridas S."/>
            <person name="Kuo A."/>
            <person name="Mondo S."/>
            <person name="Pangilinan J."/>
            <person name="Riley R."/>
            <person name="LaButti K."/>
            <person name="Andreopoulos B."/>
            <person name="Lipzen A."/>
            <person name="Chen C."/>
            <person name="Yan M."/>
            <person name="Daum C."/>
            <person name="Ng V."/>
            <person name="Clum A."/>
            <person name="Steindorff A."/>
            <person name="Ohm R.A."/>
            <person name="Martin F."/>
            <person name="Silar P."/>
            <person name="Natvig D.O."/>
            <person name="Lalanne C."/>
            <person name="Gautier V."/>
            <person name="Ament-Velasquez S.L."/>
            <person name="Kruys A."/>
            <person name="Hutchinson M.I."/>
            <person name="Powell A.J."/>
            <person name="Barry K."/>
            <person name="Miller A.N."/>
            <person name="Grigoriev I.V."/>
            <person name="Debuchy R."/>
            <person name="Gladieux P."/>
            <person name="Hiltunen Thoren M."/>
            <person name="Johannesson H."/>
        </authorList>
    </citation>
    <scope>NUCLEOTIDE SEQUENCE</scope>
    <source>
        <strain evidence="3">CBS 532.94</strain>
    </source>
</reference>
<organism evidence="3 4">
    <name type="scientific">Achaetomium macrosporum</name>
    <dbReference type="NCBI Taxonomy" id="79813"/>
    <lineage>
        <taxon>Eukaryota</taxon>
        <taxon>Fungi</taxon>
        <taxon>Dikarya</taxon>
        <taxon>Ascomycota</taxon>
        <taxon>Pezizomycotina</taxon>
        <taxon>Sordariomycetes</taxon>
        <taxon>Sordariomycetidae</taxon>
        <taxon>Sordariales</taxon>
        <taxon>Chaetomiaceae</taxon>
        <taxon>Achaetomium</taxon>
    </lineage>
</organism>
<keyword evidence="4" id="KW-1185">Reference proteome</keyword>
<comment type="caution">
    <text evidence="3">The sequence shown here is derived from an EMBL/GenBank/DDBJ whole genome shotgun (WGS) entry which is preliminary data.</text>
</comment>
<dbReference type="SUPFAM" id="SSF50630">
    <property type="entry name" value="Acid proteases"/>
    <property type="match status" value="1"/>
</dbReference>
<proteinExistence type="predicted"/>
<feature type="region of interest" description="Disordered" evidence="1">
    <location>
        <begin position="485"/>
        <end position="508"/>
    </location>
</feature>
<keyword evidence="2" id="KW-0812">Transmembrane</keyword>
<protein>
    <submittedName>
        <fullName evidence="3">Uncharacterized protein</fullName>
    </submittedName>
</protein>
<dbReference type="AlphaFoldDB" id="A0AAN7C106"/>
<evidence type="ECO:0000313" key="4">
    <source>
        <dbReference type="Proteomes" id="UP001303760"/>
    </source>
</evidence>
<dbReference type="Proteomes" id="UP001303760">
    <property type="component" value="Unassembled WGS sequence"/>
</dbReference>
<name>A0AAN7C106_9PEZI</name>
<reference evidence="3" key="2">
    <citation type="submission" date="2023-05" db="EMBL/GenBank/DDBJ databases">
        <authorList>
            <consortium name="Lawrence Berkeley National Laboratory"/>
            <person name="Steindorff A."/>
            <person name="Hensen N."/>
            <person name="Bonometti L."/>
            <person name="Westerberg I."/>
            <person name="Brannstrom I.O."/>
            <person name="Guillou S."/>
            <person name="Cros-Aarteil S."/>
            <person name="Calhoun S."/>
            <person name="Haridas S."/>
            <person name="Kuo A."/>
            <person name="Mondo S."/>
            <person name="Pangilinan J."/>
            <person name="Riley R."/>
            <person name="Labutti K."/>
            <person name="Andreopoulos B."/>
            <person name="Lipzen A."/>
            <person name="Chen C."/>
            <person name="Yanf M."/>
            <person name="Daum C."/>
            <person name="Ng V."/>
            <person name="Clum A."/>
            <person name="Ohm R."/>
            <person name="Martin F."/>
            <person name="Silar P."/>
            <person name="Natvig D."/>
            <person name="Lalanne C."/>
            <person name="Gautier V."/>
            <person name="Ament-Velasquez S.L."/>
            <person name="Kruys A."/>
            <person name="Hutchinson M.I."/>
            <person name="Powell A.J."/>
            <person name="Barry K."/>
            <person name="Miller A.N."/>
            <person name="Grigoriev I.V."/>
            <person name="Debuchy R."/>
            <person name="Gladieux P."/>
            <person name="Thoren M.H."/>
            <person name="Johannesson H."/>
        </authorList>
    </citation>
    <scope>NUCLEOTIDE SEQUENCE</scope>
    <source>
        <strain evidence="3">CBS 532.94</strain>
    </source>
</reference>
<dbReference type="InterPro" id="IPR021109">
    <property type="entry name" value="Peptidase_aspartic_dom_sf"/>
</dbReference>
<accession>A0AAN7C106</accession>
<evidence type="ECO:0000313" key="3">
    <source>
        <dbReference type="EMBL" id="KAK4233353.1"/>
    </source>
</evidence>
<gene>
    <name evidence="3" type="ORF">C8A03DRAFT_38945</name>
</gene>
<keyword evidence="2" id="KW-0472">Membrane</keyword>
<feature type="transmembrane region" description="Helical" evidence="2">
    <location>
        <begin position="449"/>
        <end position="470"/>
    </location>
</feature>